<dbReference type="Pfam" id="PF00403">
    <property type="entry name" value="HMA"/>
    <property type="match status" value="1"/>
</dbReference>
<dbReference type="GO" id="GO:0005886">
    <property type="term" value="C:plasma membrane"/>
    <property type="evidence" value="ECO:0007669"/>
    <property type="project" value="UniProtKB-SubCell"/>
</dbReference>
<accession>A0A1N6KD49</accession>
<dbReference type="Gene3D" id="2.70.150.10">
    <property type="entry name" value="Calcium-transporting ATPase, cytoplasmic transduction domain A"/>
    <property type="match status" value="1"/>
</dbReference>
<dbReference type="InterPro" id="IPR008250">
    <property type="entry name" value="ATPase_P-typ_transduc_dom_A_sf"/>
</dbReference>
<dbReference type="SUPFAM" id="SSF81665">
    <property type="entry name" value="Calcium ATPase, transmembrane domain M"/>
    <property type="match status" value="1"/>
</dbReference>
<keyword evidence="16" id="KW-1185">Reference proteome</keyword>
<dbReference type="Pfam" id="PF00702">
    <property type="entry name" value="Hydrolase"/>
    <property type="match status" value="1"/>
</dbReference>
<dbReference type="GO" id="GO:0005507">
    <property type="term" value="F:copper ion binding"/>
    <property type="evidence" value="ECO:0007669"/>
    <property type="project" value="TreeGrafter"/>
</dbReference>
<dbReference type="PROSITE" id="PS50846">
    <property type="entry name" value="HMA_2"/>
    <property type="match status" value="1"/>
</dbReference>
<keyword evidence="7" id="KW-0479">Metal-binding</keyword>
<evidence type="ECO:0000256" key="7">
    <source>
        <dbReference type="ARBA" id="ARBA00022723"/>
    </source>
</evidence>
<dbReference type="Pfam" id="PF12156">
    <property type="entry name" value="ATPase-cat_bd"/>
    <property type="match status" value="1"/>
</dbReference>
<evidence type="ECO:0000256" key="9">
    <source>
        <dbReference type="ARBA" id="ARBA00022967"/>
    </source>
</evidence>
<feature type="transmembrane region" description="Helical" evidence="13">
    <location>
        <begin position="225"/>
        <end position="242"/>
    </location>
</feature>
<dbReference type="STRING" id="536979.SAMN04488055_5612"/>
<dbReference type="GO" id="GO:0055070">
    <property type="term" value="P:copper ion homeostasis"/>
    <property type="evidence" value="ECO:0007669"/>
    <property type="project" value="TreeGrafter"/>
</dbReference>
<evidence type="ECO:0000313" key="15">
    <source>
        <dbReference type="EMBL" id="SIO54492.1"/>
    </source>
</evidence>
<dbReference type="PANTHER" id="PTHR43520:SF5">
    <property type="entry name" value="CATION-TRANSPORTING P-TYPE ATPASE-RELATED"/>
    <property type="match status" value="1"/>
</dbReference>
<dbReference type="SUPFAM" id="SSF56784">
    <property type="entry name" value="HAD-like"/>
    <property type="match status" value="1"/>
</dbReference>
<feature type="transmembrane region" description="Helical" evidence="13">
    <location>
        <begin position="254"/>
        <end position="272"/>
    </location>
</feature>
<organism evidence="15 16">
    <name type="scientific">Chitinophaga niabensis</name>
    <dbReference type="NCBI Taxonomy" id="536979"/>
    <lineage>
        <taxon>Bacteria</taxon>
        <taxon>Pseudomonadati</taxon>
        <taxon>Bacteroidota</taxon>
        <taxon>Chitinophagia</taxon>
        <taxon>Chitinophagales</taxon>
        <taxon>Chitinophagaceae</taxon>
        <taxon>Chitinophaga</taxon>
    </lineage>
</organism>
<reference evidence="15 16" key="1">
    <citation type="submission" date="2016-11" db="EMBL/GenBank/DDBJ databases">
        <authorList>
            <person name="Jaros S."/>
            <person name="Januszkiewicz K."/>
            <person name="Wedrychowicz H."/>
        </authorList>
    </citation>
    <scope>NUCLEOTIDE SEQUENCE [LARGE SCALE GENOMIC DNA]</scope>
    <source>
        <strain evidence="15 16">DSM 24787</strain>
    </source>
</reference>
<dbReference type="InterPro" id="IPR059000">
    <property type="entry name" value="ATPase_P-type_domA"/>
</dbReference>
<dbReference type="InterPro" id="IPR021993">
    <property type="entry name" value="ATPase-cat-bd"/>
</dbReference>
<dbReference type="InterPro" id="IPR036163">
    <property type="entry name" value="HMA_dom_sf"/>
</dbReference>
<dbReference type="PANTHER" id="PTHR43520">
    <property type="entry name" value="ATP7, ISOFORM B"/>
    <property type="match status" value="1"/>
</dbReference>
<keyword evidence="9" id="KW-1278">Translocase</keyword>
<dbReference type="Gene3D" id="3.40.1110.10">
    <property type="entry name" value="Calcium-transporting ATPase, cytoplasmic domain N"/>
    <property type="match status" value="1"/>
</dbReference>
<dbReference type="CDD" id="cd00371">
    <property type="entry name" value="HMA"/>
    <property type="match status" value="1"/>
</dbReference>
<dbReference type="Pfam" id="PF00122">
    <property type="entry name" value="E1-E2_ATPase"/>
    <property type="match status" value="1"/>
</dbReference>
<dbReference type="EMBL" id="FSRA01000002">
    <property type="protein sequence ID" value="SIO54492.1"/>
    <property type="molecule type" value="Genomic_DNA"/>
</dbReference>
<dbReference type="InterPro" id="IPR018303">
    <property type="entry name" value="ATPase_P-typ_P_site"/>
</dbReference>
<dbReference type="PROSITE" id="PS00154">
    <property type="entry name" value="ATPASE_E1_E2"/>
    <property type="match status" value="1"/>
</dbReference>
<dbReference type="GO" id="GO:0005524">
    <property type="term" value="F:ATP binding"/>
    <property type="evidence" value="ECO:0007669"/>
    <property type="project" value="InterPro"/>
</dbReference>
<dbReference type="Gene3D" id="3.40.50.1000">
    <property type="entry name" value="HAD superfamily/HAD-like"/>
    <property type="match status" value="1"/>
</dbReference>
<dbReference type="PRINTS" id="PR00119">
    <property type="entry name" value="CATATPASE"/>
</dbReference>
<dbReference type="Gene3D" id="3.30.70.100">
    <property type="match status" value="1"/>
</dbReference>
<dbReference type="InterPro" id="IPR023298">
    <property type="entry name" value="ATPase_P-typ_TM_dom_sf"/>
</dbReference>
<evidence type="ECO:0000256" key="12">
    <source>
        <dbReference type="ARBA" id="ARBA00023136"/>
    </source>
</evidence>
<evidence type="ECO:0000256" key="10">
    <source>
        <dbReference type="ARBA" id="ARBA00022989"/>
    </source>
</evidence>
<dbReference type="InterPro" id="IPR006121">
    <property type="entry name" value="HMA_dom"/>
</dbReference>
<evidence type="ECO:0000256" key="1">
    <source>
        <dbReference type="ARBA" id="ARBA00004651"/>
    </source>
</evidence>
<keyword evidence="3" id="KW-0813">Transport</keyword>
<dbReference type="InterPro" id="IPR023299">
    <property type="entry name" value="ATPase_P-typ_cyto_dom_N"/>
</dbReference>
<feature type="domain" description="HMA" evidence="14">
    <location>
        <begin position="78"/>
        <end position="144"/>
    </location>
</feature>
<dbReference type="InterPro" id="IPR036412">
    <property type="entry name" value="HAD-like_sf"/>
</dbReference>
<feature type="transmembrane region" description="Helical" evidence="13">
    <location>
        <begin position="193"/>
        <end position="213"/>
    </location>
</feature>
<evidence type="ECO:0000256" key="6">
    <source>
        <dbReference type="ARBA" id="ARBA00022692"/>
    </source>
</evidence>
<dbReference type="SUPFAM" id="SSF81653">
    <property type="entry name" value="Calcium ATPase, transduction domain A"/>
    <property type="match status" value="1"/>
</dbReference>
<dbReference type="InterPro" id="IPR001757">
    <property type="entry name" value="P_typ_ATPase"/>
</dbReference>
<keyword evidence="11" id="KW-0406">Ion transport</keyword>
<dbReference type="InterPro" id="IPR023214">
    <property type="entry name" value="HAD_sf"/>
</dbReference>
<feature type="transmembrane region" description="Helical" evidence="13">
    <location>
        <begin position="401"/>
        <end position="419"/>
    </location>
</feature>
<name>A0A1N6KD49_9BACT</name>
<evidence type="ECO:0000256" key="5">
    <source>
        <dbReference type="ARBA" id="ARBA00022553"/>
    </source>
</evidence>
<protein>
    <submittedName>
        <fullName evidence="15">Cu+-exporting ATPase</fullName>
    </submittedName>
</protein>
<dbReference type="RefSeq" id="WP_074242825.1">
    <property type="nucleotide sequence ID" value="NZ_FSRA01000002.1"/>
</dbReference>
<keyword evidence="8" id="KW-0460">Magnesium</keyword>
<dbReference type="NCBIfam" id="TIGR01494">
    <property type="entry name" value="ATPase_P-type"/>
    <property type="match status" value="1"/>
</dbReference>
<evidence type="ECO:0000256" key="13">
    <source>
        <dbReference type="SAM" id="Phobius"/>
    </source>
</evidence>
<dbReference type="OrthoDB" id="614385at2"/>
<comment type="similarity">
    <text evidence="2">Belongs to the cation transport ATPase (P-type) (TC 3.A.3) family. Type IB subfamily.</text>
</comment>
<keyword evidence="5" id="KW-0597">Phosphoprotein</keyword>
<evidence type="ECO:0000259" key="14">
    <source>
        <dbReference type="PROSITE" id="PS50846"/>
    </source>
</evidence>
<feature type="transmembrane region" description="Helical" evidence="13">
    <location>
        <begin position="714"/>
        <end position="734"/>
    </location>
</feature>
<keyword evidence="4" id="KW-1003">Cell membrane</keyword>
<dbReference type="GO" id="GO:0016887">
    <property type="term" value="F:ATP hydrolysis activity"/>
    <property type="evidence" value="ECO:0007669"/>
    <property type="project" value="InterPro"/>
</dbReference>
<evidence type="ECO:0000256" key="2">
    <source>
        <dbReference type="ARBA" id="ARBA00006024"/>
    </source>
</evidence>
<dbReference type="GO" id="GO:0043682">
    <property type="term" value="F:P-type divalent copper transporter activity"/>
    <property type="evidence" value="ECO:0007669"/>
    <property type="project" value="TreeGrafter"/>
</dbReference>
<keyword evidence="6 13" id="KW-0812">Transmembrane</keyword>
<gene>
    <name evidence="15" type="ORF">SAMN04488055_5612</name>
</gene>
<dbReference type="AlphaFoldDB" id="A0A1N6KD49"/>
<evidence type="ECO:0000256" key="8">
    <source>
        <dbReference type="ARBA" id="ARBA00022842"/>
    </source>
</evidence>
<feature type="transmembrane region" description="Helical" evidence="13">
    <location>
        <begin position="161"/>
        <end position="181"/>
    </location>
</feature>
<feature type="transmembrane region" description="Helical" evidence="13">
    <location>
        <begin position="740"/>
        <end position="761"/>
    </location>
</feature>
<keyword evidence="10 13" id="KW-1133">Transmembrane helix</keyword>
<evidence type="ECO:0000256" key="3">
    <source>
        <dbReference type="ARBA" id="ARBA00022448"/>
    </source>
</evidence>
<comment type="subcellular location">
    <subcellularLocation>
        <location evidence="1">Cell membrane</location>
        <topology evidence="1">Multi-pass membrane protein</topology>
    </subcellularLocation>
</comment>
<proteinExistence type="inferred from homology"/>
<dbReference type="SUPFAM" id="SSF55008">
    <property type="entry name" value="HMA, heavy metal-associated domain"/>
    <property type="match status" value="1"/>
</dbReference>
<sequence length="778" mass="86339">MQQQCVHCGELTIHEKFCCNGCKMVYELLQENGLCTYYQLNDKPGVAQRTVVREDKFAFLDDARIQQQLIHYQDAAQTHITFHIPNIHCSSCLWLLENLHRLDPGIQQVNVNFSKKEATVVFFQEQTSLRKVAELLTSTGYEPYISLQDLKKKKPPVNRMLIYQLGVAGFCFANIMLLSFPEYFSGEGAMMPVFRYLNLVLSLPVFFFSAQAFYRSAWSGLKHGFLHIDAPIVLAIVVTFVRSVTDVLSGTGGGYFDSMTGIVLFMLIGRILQDKTYQGLSFDRDYTAYFPIAVHVTGKGPVQLPEVKTGDTLLIHHQELIPADGILVKGSAVIDYSFVTGESMPVEKQMGEIVYAGGKQLSGNIEVLTIKEVAQSYLTSLWNREEHKKSSKSFIHLPGQYFAWTVLFIAAVTAIYWGIYDQSKIWPAVTSILIVACPCALLLAGSFTNGHILRILSRNKLYLRNAQAIENLANADHIVFDKTGTLTGATTTQAGWNGRSLLLSETKAIAAIAAQSQHPASRAILAYCGKPVITHVARFAEDTGRGLQGWVHQMHVQLGNAAYVGAKDTKDSAVHVNINGDHAGYFILGNTYREGITPMLQQLQKTHTLSVLSGDNAGEAPRLRKIMGKDATLRFQQQPHEKLDYIIDLQQKGHHVLMIGDGLNDAGALKQSDIGISLTENSNNFTPASDGILEAKQLPKLPAFIRLCKANKRIIIISFIFSLLYNITGLYFAVQGILSPLTAAILMPASSISIVLLTYGLSEWAGLRLRTDEYQYRL</sequence>
<evidence type="ECO:0000256" key="11">
    <source>
        <dbReference type="ARBA" id="ARBA00023065"/>
    </source>
</evidence>
<keyword evidence="12 13" id="KW-0472">Membrane</keyword>
<feature type="transmembrane region" description="Helical" evidence="13">
    <location>
        <begin position="425"/>
        <end position="448"/>
    </location>
</feature>
<evidence type="ECO:0000313" key="16">
    <source>
        <dbReference type="Proteomes" id="UP000185003"/>
    </source>
</evidence>
<dbReference type="Proteomes" id="UP000185003">
    <property type="component" value="Unassembled WGS sequence"/>
</dbReference>
<evidence type="ECO:0000256" key="4">
    <source>
        <dbReference type="ARBA" id="ARBA00022475"/>
    </source>
</evidence>